<evidence type="ECO:0000313" key="1">
    <source>
        <dbReference type="EMBL" id="OWS72233.1"/>
    </source>
</evidence>
<name>A0A254Q0A0_9BURK</name>
<reference evidence="1 2" key="1">
    <citation type="submission" date="2017-05" db="EMBL/GenBank/DDBJ databases">
        <title>Polynucleobacter sp. MWH-K35W1 isolated from the permanently anoxic monimolimnion of a meromictic lake.</title>
        <authorList>
            <person name="Hahn M.W."/>
        </authorList>
    </citation>
    <scope>NUCLEOTIDE SEQUENCE [LARGE SCALE GENOMIC DNA]</scope>
    <source>
        <strain evidence="1 2">MWH-K35W1</strain>
    </source>
</reference>
<proteinExistence type="predicted"/>
<dbReference type="OrthoDB" id="9132417at2"/>
<protein>
    <submittedName>
        <fullName evidence="1">Uncharacterized protein</fullName>
    </submittedName>
</protein>
<comment type="caution">
    <text evidence="1">The sequence shown here is derived from an EMBL/GenBank/DDBJ whole genome shotgun (WGS) entry which is preliminary data.</text>
</comment>
<sequence length="225" mass="25983">MPRLTPEAKKQSLARLIDRVVAGDEVSKRDINALLTKELQAEIENNWKQQQALRKVKKPAVLNQYEKLHKQALMLFGRYDGYAISAKVISNVLVDRQAKKADLANKAKLAIKNAQDYLLLALKKRADLAVWLDRKIKSGELGLQYDLLPFLITSRSEDKLIDIKERFNWKTIKEVRLEVLKKALVLVDKEIDDWYEANGYAKQLTEEQTALLKSKLAELRKKKSW</sequence>
<accession>A0A254Q0A0</accession>
<dbReference type="AlphaFoldDB" id="A0A254Q0A0"/>
<gene>
    <name evidence="1" type="ORF">CBI30_03320</name>
</gene>
<dbReference type="RefSeq" id="WP_088526903.1">
    <property type="nucleotide sequence ID" value="NZ_NGUO01000004.1"/>
</dbReference>
<organism evidence="1 2">
    <name type="scientific">Polynucleobacter aenigmaticus</name>
    <dbReference type="NCBI Taxonomy" id="1743164"/>
    <lineage>
        <taxon>Bacteria</taxon>
        <taxon>Pseudomonadati</taxon>
        <taxon>Pseudomonadota</taxon>
        <taxon>Betaproteobacteria</taxon>
        <taxon>Burkholderiales</taxon>
        <taxon>Burkholderiaceae</taxon>
        <taxon>Polynucleobacter</taxon>
    </lineage>
</organism>
<dbReference type="EMBL" id="NGUO01000004">
    <property type="protein sequence ID" value="OWS72233.1"/>
    <property type="molecule type" value="Genomic_DNA"/>
</dbReference>
<evidence type="ECO:0000313" key="2">
    <source>
        <dbReference type="Proteomes" id="UP000198104"/>
    </source>
</evidence>
<keyword evidence="2" id="KW-1185">Reference proteome</keyword>
<dbReference type="Proteomes" id="UP000198104">
    <property type="component" value="Unassembled WGS sequence"/>
</dbReference>